<reference evidence="1" key="1">
    <citation type="submission" date="2022-07" db="EMBL/GenBank/DDBJ databases">
        <title>Genome Sequence of Phlebia brevispora.</title>
        <authorList>
            <person name="Buettner E."/>
        </authorList>
    </citation>
    <scope>NUCLEOTIDE SEQUENCE</scope>
    <source>
        <strain evidence="1">MPL23</strain>
    </source>
</reference>
<name>A0ACC1SXK3_9APHY</name>
<organism evidence="1 2">
    <name type="scientific">Phlebia brevispora</name>
    <dbReference type="NCBI Taxonomy" id="194682"/>
    <lineage>
        <taxon>Eukaryota</taxon>
        <taxon>Fungi</taxon>
        <taxon>Dikarya</taxon>
        <taxon>Basidiomycota</taxon>
        <taxon>Agaricomycotina</taxon>
        <taxon>Agaricomycetes</taxon>
        <taxon>Polyporales</taxon>
        <taxon>Meruliaceae</taxon>
        <taxon>Phlebia</taxon>
    </lineage>
</organism>
<evidence type="ECO:0000313" key="2">
    <source>
        <dbReference type="Proteomes" id="UP001148662"/>
    </source>
</evidence>
<dbReference type="EMBL" id="JANHOG010000965">
    <property type="protein sequence ID" value="KAJ3548335.1"/>
    <property type="molecule type" value="Genomic_DNA"/>
</dbReference>
<sequence>MDLNDLHPPDDYSHRFFIWHEWIQANGPLTNENVFDYFSTSMFYDKQSNNQVLRMQTMHTGEPLVNEAEELRRFTGIEFAVVHSQPPSLFIIHKRERLSPDEVRPLAAYFVINNRIYQSPDVYTLVSNRLVCEPWHTHSSSLIIPPAADFSPLSTMLARLATSMPAGIHTKNRICLANKAGFRCRG</sequence>
<dbReference type="Proteomes" id="UP001148662">
    <property type="component" value="Unassembled WGS sequence"/>
</dbReference>
<keyword evidence="2" id="KW-1185">Reference proteome</keyword>
<protein>
    <submittedName>
        <fullName evidence="1">Uncharacterized protein</fullName>
    </submittedName>
</protein>
<comment type="caution">
    <text evidence="1">The sequence shown here is derived from an EMBL/GenBank/DDBJ whole genome shotgun (WGS) entry which is preliminary data.</text>
</comment>
<proteinExistence type="predicted"/>
<gene>
    <name evidence="1" type="ORF">NM688_g5312</name>
</gene>
<evidence type="ECO:0000313" key="1">
    <source>
        <dbReference type="EMBL" id="KAJ3548335.1"/>
    </source>
</evidence>
<accession>A0ACC1SXK3</accession>